<protein>
    <submittedName>
        <fullName evidence="1">29748_t:CDS:1</fullName>
    </submittedName>
</protein>
<dbReference type="EMBL" id="CAJVQC010126124">
    <property type="protein sequence ID" value="CAG8840219.1"/>
    <property type="molecule type" value="Genomic_DNA"/>
</dbReference>
<evidence type="ECO:0000313" key="2">
    <source>
        <dbReference type="Proteomes" id="UP000789920"/>
    </source>
</evidence>
<evidence type="ECO:0000313" key="1">
    <source>
        <dbReference type="EMBL" id="CAG8840219.1"/>
    </source>
</evidence>
<feature type="non-terminal residue" evidence="1">
    <location>
        <position position="116"/>
    </location>
</feature>
<dbReference type="Proteomes" id="UP000789920">
    <property type="component" value="Unassembled WGS sequence"/>
</dbReference>
<reference evidence="1" key="1">
    <citation type="submission" date="2021-06" db="EMBL/GenBank/DDBJ databases">
        <authorList>
            <person name="Kallberg Y."/>
            <person name="Tangrot J."/>
            <person name="Rosling A."/>
        </authorList>
    </citation>
    <scope>NUCLEOTIDE SEQUENCE</scope>
    <source>
        <strain evidence="1">MA461A</strain>
    </source>
</reference>
<organism evidence="1 2">
    <name type="scientific">Racocetra persica</name>
    <dbReference type="NCBI Taxonomy" id="160502"/>
    <lineage>
        <taxon>Eukaryota</taxon>
        <taxon>Fungi</taxon>
        <taxon>Fungi incertae sedis</taxon>
        <taxon>Mucoromycota</taxon>
        <taxon>Glomeromycotina</taxon>
        <taxon>Glomeromycetes</taxon>
        <taxon>Diversisporales</taxon>
        <taxon>Gigasporaceae</taxon>
        <taxon>Racocetra</taxon>
    </lineage>
</organism>
<proteinExistence type="predicted"/>
<sequence>MNIGPITDPSKKRHFTFSNIPNLTGKVAVVTGGNAGIGYVTCRELARRNAHVFVLGRNVERSQAAVEKIKSETGNQHVEFLQLDLKSLKSVKECAENLLARDLPLHILINNAGITT</sequence>
<gene>
    <name evidence="1" type="ORF">RPERSI_LOCUS31351</name>
</gene>
<name>A0ACA9SJG1_9GLOM</name>
<comment type="caution">
    <text evidence="1">The sequence shown here is derived from an EMBL/GenBank/DDBJ whole genome shotgun (WGS) entry which is preliminary data.</text>
</comment>
<keyword evidence="2" id="KW-1185">Reference proteome</keyword>
<accession>A0ACA9SJG1</accession>